<sequence length="61" mass="6590">MTAIKLSNRSLPRTIGLRIDCDIEAINSVASNLLGVTGINLTLTNKLLTFAISSFLIRSVE</sequence>
<dbReference type="AlphaFoldDB" id="A0A6J6F189"/>
<proteinExistence type="predicted"/>
<accession>A0A6J6F189</accession>
<dbReference type="EMBL" id="CAEZTV010000100">
    <property type="protein sequence ID" value="CAB4582552.1"/>
    <property type="molecule type" value="Genomic_DNA"/>
</dbReference>
<reference evidence="1" key="1">
    <citation type="submission" date="2020-05" db="EMBL/GenBank/DDBJ databases">
        <authorList>
            <person name="Chiriac C."/>
            <person name="Salcher M."/>
            <person name="Ghai R."/>
            <person name="Kavagutti S V."/>
        </authorList>
    </citation>
    <scope>NUCLEOTIDE SEQUENCE</scope>
</reference>
<organism evidence="1">
    <name type="scientific">freshwater metagenome</name>
    <dbReference type="NCBI Taxonomy" id="449393"/>
    <lineage>
        <taxon>unclassified sequences</taxon>
        <taxon>metagenomes</taxon>
        <taxon>ecological metagenomes</taxon>
    </lineage>
</organism>
<evidence type="ECO:0000313" key="1">
    <source>
        <dbReference type="EMBL" id="CAB4582552.1"/>
    </source>
</evidence>
<protein>
    <submittedName>
        <fullName evidence="1">Unannotated protein</fullName>
    </submittedName>
</protein>
<gene>
    <name evidence="1" type="ORF">UFOPK1747_00675</name>
</gene>
<name>A0A6J6F189_9ZZZZ</name>